<gene>
    <name evidence="2" type="ORF">GCM10011579_034150</name>
</gene>
<feature type="region of interest" description="Disordered" evidence="1">
    <location>
        <begin position="24"/>
        <end position="69"/>
    </location>
</feature>
<comment type="caution">
    <text evidence="2">The sequence shown here is derived from an EMBL/GenBank/DDBJ whole genome shotgun (WGS) entry which is preliminary data.</text>
</comment>
<evidence type="ECO:0000313" key="3">
    <source>
        <dbReference type="Proteomes" id="UP000600365"/>
    </source>
</evidence>
<protein>
    <submittedName>
        <fullName evidence="2">Uncharacterized protein</fullName>
    </submittedName>
</protein>
<evidence type="ECO:0000256" key="1">
    <source>
        <dbReference type="SAM" id="MobiDB-lite"/>
    </source>
</evidence>
<proteinExistence type="predicted"/>
<reference evidence="2 3" key="1">
    <citation type="journal article" date="2014" name="Int. J. Syst. Evol. Microbiol.">
        <title>Complete genome sequence of Corynebacterium casei LMG S-19264T (=DSM 44701T), isolated from a smear-ripened cheese.</title>
        <authorList>
            <consortium name="US DOE Joint Genome Institute (JGI-PGF)"/>
            <person name="Walter F."/>
            <person name="Albersmeier A."/>
            <person name="Kalinowski J."/>
            <person name="Ruckert C."/>
        </authorList>
    </citation>
    <scope>NUCLEOTIDE SEQUENCE [LARGE SCALE GENOMIC DNA]</scope>
    <source>
        <strain evidence="2 3">CGMCC 4.7111</strain>
    </source>
</reference>
<dbReference type="Proteomes" id="UP000600365">
    <property type="component" value="Unassembled WGS sequence"/>
</dbReference>
<evidence type="ECO:0000313" key="2">
    <source>
        <dbReference type="EMBL" id="GGN64597.1"/>
    </source>
</evidence>
<sequence>MGMGIVGQLVPDELWELFQRVAPVAPTPQGPRSREELNGSRHIKGVLPASGSNHGNLRRTPAPQQGRTCPSCRSTHGAACVSDIVSAPAVDPPTCQIHNAY</sequence>
<keyword evidence="3" id="KW-1185">Reference proteome</keyword>
<organism evidence="2 3">
    <name type="scientific">Streptomyces albiflavescens</name>
    <dbReference type="NCBI Taxonomy" id="1623582"/>
    <lineage>
        <taxon>Bacteria</taxon>
        <taxon>Bacillati</taxon>
        <taxon>Actinomycetota</taxon>
        <taxon>Actinomycetes</taxon>
        <taxon>Kitasatosporales</taxon>
        <taxon>Streptomycetaceae</taxon>
        <taxon>Streptomyces</taxon>
    </lineage>
</organism>
<accession>A0A918D491</accession>
<dbReference type="AlphaFoldDB" id="A0A918D491"/>
<name>A0A918D491_9ACTN</name>
<dbReference type="EMBL" id="BMMM01000005">
    <property type="protein sequence ID" value="GGN64597.1"/>
    <property type="molecule type" value="Genomic_DNA"/>
</dbReference>